<name>A0ACB8Q762_9AGAM</name>
<comment type="caution">
    <text evidence="1">The sequence shown here is derived from an EMBL/GenBank/DDBJ whole genome shotgun (WGS) entry which is preliminary data.</text>
</comment>
<organism evidence="1 2">
    <name type="scientific">Vararia minispora EC-137</name>
    <dbReference type="NCBI Taxonomy" id="1314806"/>
    <lineage>
        <taxon>Eukaryota</taxon>
        <taxon>Fungi</taxon>
        <taxon>Dikarya</taxon>
        <taxon>Basidiomycota</taxon>
        <taxon>Agaricomycotina</taxon>
        <taxon>Agaricomycetes</taxon>
        <taxon>Russulales</taxon>
        <taxon>Lachnocladiaceae</taxon>
        <taxon>Vararia</taxon>
    </lineage>
</organism>
<sequence>MGRRAQTEFQLLEASTQTSIATPAPEAFHLHSLDYGYVASAFGIKDANWLFNLTLGGVLDSKLYGGLMAYHPFGFFATDASIVEHPQPHDILDNSHAQPRTPCGRKIITIDYRFNSSPNYVLGGIVPQRLWQAKTKAARTRHATNDLRAPIFFVRDDPSGMLGISLREAAEGIPYGSMPLRGGDQRVDMGASSTHIRLVLPGYETWESQIQLREERSGTRAPITLERLAKTVGTKVELFFQEAKRDHSQSDPGEWAIGEIKPEHILIIALVHTSKGGWQPILQACRNT</sequence>
<evidence type="ECO:0000313" key="2">
    <source>
        <dbReference type="Proteomes" id="UP000814128"/>
    </source>
</evidence>
<gene>
    <name evidence="1" type="ORF">K488DRAFT_74510</name>
</gene>
<keyword evidence="2" id="KW-1185">Reference proteome</keyword>
<reference evidence="1" key="2">
    <citation type="journal article" date="2022" name="New Phytol.">
        <title>Evolutionary transition to the ectomycorrhizal habit in the genomes of a hyperdiverse lineage of mushroom-forming fungi.</title>
        <authorList>
            <person name="Looney B."/>
            <person name="Miyauchi S."/>
            <person name="Morin E."/>
            <person name="Drula E."/>
            <person name="Courty P.E."/>
            <person name="Kohler A."/>
            <person name="Kuo A."/>
            <person name="LaButti K."/>
            <person name="Pangilinan J."/>
            <person name="Lipzen A."/>
            <person name="Riley R."/>
            <person name="Andreopoulos W."/>
            <person name="He G."/>
            <person name="Johnson J."/>
            <person name="Nolan M."/>
            <person name="Tritt A."/>
            <person name="Barry K.W."/>
            <person name="Grigoriev I.V."/>
            <person name="Nagy L.G."/>
            <person name="Hibbett D."/>
            <person name="Henrissat B."/>
            <person name="Matheny P.B."/>
            <person name="Labbe J."/>
            <person name="Martin F.M."/>
        </authorList>
    </citation>
    <scope>NUCLEOTIDE SEQUENCE</scope>
    <source>
        <strain evidence="1">EC-137</strain>
    </source>
</reference>
<dbReference type="Proteomes" id="UP000814128">
    <property type="component" value="Unassembled WGS sequence"/>
</dbReference>
<evidence type="ECO:0000313" key="1">
    <source>
        <dbReference type="EMBL" id="KAI0027480.1"/>
    </source>
</evidence>
<dbReference type="EMBL" id="MU273897">
    <property type="protein sequence ID" value="KAI0027480.1"/>
    <property type="molecule type" value="Genomic_DNA"/>
</dbReference>
<protein>
    <submittedName>
        <fullName evidence="1">Uncharacterized protein</fullName>
    </submittedName>
</protein>
<accession>A0ACB8Q762</accession>
<proteinExistence type="predicted"/>
<reference evidence="1" key="1">
    <citation type="submission" date="2021-02" db="EMBL/GenBank/DDBJ databases">
        <authorList>
            <consortium name="DOE Joint Genome Institute"/>
            <person name="Ahrendt S."/>
            <person name="Looney B.P."/>
            <person name="Miyauchi S."/>
            <person name="Morin E."/>
            <person name="Drula E."/>
            <person name="Courty P.E."/>
            <person name="Chicoki N."/>
            <person name="Fauchery L."/>
            <person name="Kohler A."/>
            <person name="Kuo A."/>
            <person name="Labutti K."/>
            <person name="Pangilinan J."/>
            <person name="Lipzen A."/>
            <person name="Riley R."/>
            <person name="Andreopoulos W."/>
            <person name="He G."/>
            <person name="Johnson J."/>
            <person name="Barry K.W."/>
            <person name="Grigoriev I.V."/>
            <person name="Nagy L."/>
            <person name="Hibbett D."/>
            <person name="Henrissat B."/>
            <person name="Matheny P.B."/>
            <person name="Labbe J."/>
            <person name="Martin F."/>
        </authorList>
    </citation>
    <scope>NUCLEOTIDE SEQUENCE</scope>
    <source>
        <strain evidence="1">EC-137</strain>
    </source>
</reference>